<name>A0A2T4YV22_9SPHN</name>
<dbReference type="AlphaFoldDB" id="A0A2T4YV22"/>
<evidence type="ECO:0000313" key="4">
    <source>
        <dbReference type="Proteomes" id="UP000240996"/>
    </source>
</evidence>
<keyword evidence="1" id="KW-0812">Transmembrane</keyword>
<dbReference type="InterPro" id="IPR012422">
    <property type="entry name" value="Cyt_c_oxidase_su4_bac-aa3"/>
</dbReference>
<keyword evidence="1" id="KW-1133">Transmembrane helix</keyword>
<feature type="transmembrane region" description="Helical" evidence="1">
    <location>
        <begin position="20"/>
        <end position="39"/>
    </location>
</feature>
<proteinExistence type="predicted"/>
<dbReference type="RefSeq" id="WP_031396100.1">
    <property type="nucleotide sequence ID" value="NZ_CP098762.1"/>
</dbReference>
<evidence type="ECO:0000313" key="3">
    <source>
        <dbReference type="EMBL" id="PTM47649.1"/>
    </source>
</evidence>
<feature type="domain" description="Cytochrome c oxidase subunit IV bacterial aa3 type" evidence="2">
    <location>
        <begin position="2"/>
        <end position="34"/>
    </location>
</feature>
<accession>A0A2T4YV22</accession>
<organism evidence="3 4">
    <name type="scientific">Sphingomonas aerolata</name>
    <dbReference type="NCBI Taxonomy" id="185951"/>
    <lineage>
        <taxon>Bacteria</taxon>
        <taxon>Pseudomonadati</taxon>
        <taxon>Pseudomonadota</taxon>
        <taxon>Alphaproteobacteria</taxon>
        <taxon>Sphingomonadales</taxon>
        <taxon>Sphingomonadaceae</taxon>
        <taxon>Sphingomonas</taxon>
    </lineage>
</organism>
<sequence>MADDANIKGHAATYDSVIGVMKIGAIACAVIVAIVIWLIS</sequence>
<dbReference type="SUPFAM" id="SSF81469">
    <property type="entry name" value="Bacterial aa3 type cytochrome c oxidase subunit IV"/>
    <property type="match status" value="1"/>
</dbReference>
<evidence type="ECO:0000256" key="1">
    <source>
        <dbReference type="SAM" id="Phobius"/>
    </source>
</evidence>
<dbReference type="Pfam" id="PF07835">
    <property type="entry name" value="COX4_pro_2"/>
    <property type="match status" value="1"/>
</dbReference>
<comment type="caution">
    <text evidence="3">The sequence shown here is derived from an EMBL/GenBank/DDBJ whole genome shotgun (WGS) entry which is preliminary data.</text>
</comment>
<protein>
    <submittedName>
        <fullName evidence="3">Aa3 type cytochrome c oxidase subunit IV</fullName>
    </submittedName>
</protein>
<dbReference type="Proteomes" id="UP000240996">
    <property type="component" value="Unassembled WGS sequence"/>
</dbReference>
<reference evidence="3 4" key="1">
    <citation type="submission" date="2018-04" db="EMBL/GenBank/DDBJ databases">
        <title>Genomic Encyclopedia of Type Strains, Phase III (KMG-III): the genomes of soil and plant-associated and newly described type strains.</title>
        <authorList>
            <person name="Whitman W."/>
        </authorList>
    </citation>
    <scope>NUCLEOTIDE SEQUENCE [LARGE SCALE GENOMIC DNA]</scope>
    <source>
        <strain evidence="3 4">NW12</strain>
    </source>
</reference>
<keyword evidence="1" id="KW-0472">Membrane</keyword>
<evidence type="ECO:0000259" key="2">
    <source>
        <dbReference type="Pfam" id="PF07835"/>
    </source>
</evidence>
<dbReference type="GeneID" id="93688281"/>
<gene>
    <name evidence="3" type="ORF">C8J24_1049</name>
</gene>
<keyword evidence="4" id="KW-1185">Reference proteome</keyword>
<dbReference type="EMBL" id="PZZN01000001">
    <property type="protein sequence ID" value="PTM47649.1"/>
    <property type="molecule type" value="Genomic_DNA"/>
</dbReference>
<dbReference type="InterPro" id="IPR036596">
    <property type="entry name" value="Cyt-C_aa3_sf"/>
</dbReference>